<feature type="compositionally biased region" description="Basic residues" evidence="1">
    <location>
        <begin position="35"/>
        <end position="49"/>
    </location>
</feature>
<evidence type="ECO:0000313" key="3">
    <source>
        <dbReference type="Proteomes" id="UP000287651"/>
    </source>
</evidence>
<feature type="region of interest" description="Disordered" evidence="1">
    <location>
        <begin position="27"/>
        <end position="72"/>
    </location>
</feature>
<accession>A0A426XZX7</accession>
<proteinExistence type="predicted"/>
<dbReference type="EMBL" id="AMZH03016054">
    <property type="protein sequence ID" value="RRT45088.1"/>
    <property type="molecule type" value="Genomic_DNA"/>
</dbReference>
<gene>
    <name evidence="2" type="ORF">B296_00055352</name>
</gene>
<dbReference type="AlphaFoldDB" id="A0A426XZX7"/>
<evidence type="ECO:0000256" key="1">
    <source>
        <dbReference type="SAM" id="MobiDB-lite"/>
    </source>
</evidence>
<reference evidence="2 3" key="1">
    <citation type="journal article" date="2014" name="Agronomy (Basel)">
        <title>A Draft Genome Sequence for Ensete ventricosum, the Drought-Tolerant Tree Against Hunger.</title>
        <authorList>
            <person name="Harrison J."/>
            <person name="Moore K.A."/>
            <person name="Paszkiewicz K."/>
            <person name="Jones T."/>
            <person name="Grant M."/>
            <person name="Ambacheew D."/>
            <person name="Muzemil S."/>
            <person name="Studholme D.J."/>
        </authorList>
    </citation>
    <scope>NUCLEOTIDE SEQUENCE [LARGE SCALE GENOMIC DNA]</scope>
</reference>
<organism evidence="2 3">
    <name type="scientific">Ensete ventricosum</name>
    <name type="common">Abyssinian banana</name>
    <name type="synonym">Musa ensete</name>
    <dbReference type="NCBI Taxonomy" id="4639"/>
    <lineage>
        <taxon>Eukaryota</taxon>
        <taxon>Viridiplantae</taxon>
        <taxon>Streptophyta</taxon>
        <taxon>Embryophyta</taxon>
        <taxon>Tracheophyta</taxon>
        <taxon>Spermatophyta</taxon>
        <taxon>Magnoliopsida</taxon>
        <taxon>Liliopsida</taxon>
        <taxon>Zingiberales</taxon>
        <taxon>Musaceae</taxon>
        <taxon>Ensete</taxon>
    </lineage>
</organism>
<name>A0A426XZX7_ENSVE</name>
<dbReference type="Proteomes" id="UP000287651">
    <property type="component" value="Unassembled WGS sequence"/>
</dbReference>
<comment type="caution">
    <text evidence="2">The sequence shown here is derived from an EMBL/GenBank/DDBJ whole genome shotgun (WGS) entry which is preliminary data.</text>
</comment>
<protein>
    <submittedName>
        <fullName evidence="2">Uncharacterized protein</fullName>
    </submittedName>
</protein>
<sequence>MRTIRYQAVLPKIDRRRPIEEEIDHRRSIAEEKGKKKRKKRKKKRRRKNTSPACRGRLRPLFLPRGEKDRGD</sequence>
<feature type="non-terminal residue" evidence="2">
    <location>
        <position position="72"/>
    </location>
</feature>
<evidence type="ECO:0000313" key="2">
    <source>
        <dbReference type="EMBL" id="RRT45088.1"/>
    </source>
</evidence>